<evidence type="ECO:0000313" key="9">
    <source>
        <dbReference type="EMBL" id="MFC3677172.1"/>
    </source>
</evidence>
<dbReference type="InterPro" id="IPR027596">
    <property type="entry name" value="AmmeMemoSam_rS"/>
</dbReference>
<evidence type="ECO:0000256" key="1">
    <source>
        <dbReference type="ARBA" id="ARBA00001966"/>
    </source>
</evidence>
<name>A0ABV7VK40_9PROT</name>
<sequence>MHAETREPYEPDIAGGVTARHWHRLADGRLQCDVCPRECKLQDGQRGLCFVRARRGDDLVLTTWGRSSGFCIDPIEKKPLNHFLPGTPVLSFGTAGCNLTCKFCQNWDISKAREFDRLTDLATPAAIAETARRHGCRAVAFTYNDPTVFLEYATDVAEACRAHDIKTVAVTAGYINPAARADLFRHMDAANVDLKGFTEDFYHRLCTSHLANVLETLEYLRHETKVWFEITTLLIPGENDSDAELERLCAWVAEKLGPDVPLHFSAFHPDWKMTDIPATPKATLLKAHRIGRAAGLRYVYTGNIHDAATQGTPCHGCGALLIGRDWYDITAWGLTDDGRCRHCGTPCAGVFDGPPGNWGAKRQPVRVLSGRVIAGA</sequence>
<protein>
    <submittedName>
        <fullName evidence="9">AmmeMemoRadiSam system radical SAM enzyme</fullName>
    </submittedName>
</protein>
<dbReference type="SFLD" id="SFLDG01101">
    <property type="entry name" value="Uncharacterised_Radical_SAM_Su"/>
    <property type="match status" value="1"/>
</dbReference>
<evidence type="ECO:0000256" key="6">
    <source>
        <dbReference type="ARBA" id="ARBA00023004"/>
    </source>
</evidence>
<keyword evidence="7" id="KW-0411">Iron-sulfur</keyword>
<dbReference type="RefSeq" id="WP_379728704.1">
    <property type="nucleotide sequence ID" value="NZ_JBHRYJ010000004.1"/>
</dbReference>
<dbReference type="PROSITE" id="PS51918">
    <property type="entry name" value="RADICAL_SAM"/>
    <property type="match status" value="1"/>
</dbReference>
<gene>
    <name evidence="9" type="primary">amrS</name>
    <name evidence="9" type="ORF">ACFOOQ_16570</name>
</gene>
<dbReference type="SFLD" id="SFLDS00029">
    <property type="entry name" value="Radical_SAM"/>
    <property type="match status" value="1"/>
</dbReference>
<dbReference type="PIRSF" id="PIRSF004869">
    <property type="entry name" value="PflX_prd"/>
    <property type="match status" value="1"/>
</dbReference>
<accession>A0ABV7VK40</accession>
<evidence type="ECO:0000313" key="10">
    <source>
        <dbReference type="Proteomes" id="UP001595711"/>
    </source>
</evidence>
<keyword evidence="3" id="KW-0313">Glucose metabolism</keyword>
<keyword evidence="6" id="KW-0408">Iron</keyword>
<evidence type="ECO:0000256" key="4">
    <source>
        <dbReference type="ARBA" id="ARBA00022691"/>
    </source>
</evidence>
<keyword evidence="10" id="KW-1185">Reference proteome</keyword>
<evidence type="ECO:0000256" key="7">
    <source>
        <dbReference type="ARBA" id="ARBA00023014"/>
    </source>
</evidence>
<dbReference type="EMBL" id="JBHRYJ010000004">
    <property type="protein sequence ID" value="MFC3677172.1"/>
    <property type="molecule type" value="Genomic_DNA"/>
</dbReference>
<keyword evidence="4" id="KW-0949">S-adenosyl-L-methionine</keyword>
<evidence type="ECO:0000259" key="8">
    <source>
        <dbReference type="PROSITE" id="PS51918"/>
    </source>
</evidence>
<dbReference type="InterPro" id="IPR013785">
    <property type="entry name" value="Aldolase_TIM"/>
</dbReference>
<dbReference type="NCBIfam" id="TIGR04337">
    <property type="entry name" value="AmmeMemoSam_rS"/>
    <property type="match status" value="1"/>
</dbReference>
<dbReference type="Pfam" id="PF04055">
    <property type="entry name" value="Radical_SAM"/>
    <property type="match status" value="1"/>
</dbReference>
<dbReference type="SUPFAM" id="SSF102114">
    <property type="entry name" value="Radical SAM enzymes"/>
    <property type="match status" value="1"/>
</dbReference>
<dbReference type="Proteomes" id="UP001595711">
    <property type="component" value="Unassembled WGS sequence"/>
</dbReference>
<keyword evidence="2" id="KW-0004">4Fe-4S</keyword>
<evidence type="ECO:0000256" key="2">
    <source>
        <dbReference type="ARBA" id="ARBA00022485"/>
    </source>
</evidence>
<dbReference type="PANTHER" id="PTHR30352">
    <property type="entry name" value="PYRUVATE FORMATE-LYASE-ACTIVATING ENZYME"/>
    <property type="match status" value="1"/>
</dbReference>
<dbReference type="InterPro" id="IPR016431">
    <property type="entry name" value="Pyrv-formate_lyase-activ_prd"/>
</dbReference>
<dbReference type="InterPro" id="IPR058240">
    <property type="entry name" value="rSAM_sf"/>
</dbReference>
<dbReference type="Gene3D" id="3.20.20.70">
    <property type="entry name" value="Aldolase class I"/>
    <property type="match status" value="1"/>
</dbReference>
<proteinExistence type="predicted"/>
<evidence type="ECO:0000256" key="5">
    <source>
        <dbReference type="ARBA" id="ARBA00022723"/>
    </source>
</evidence>
<reference evidence="10" key="1">
    <citation type="journal article" date="2019" name="Int. J. Syst. Evol. Microbiol.">
        <title>The Global Catalogue of Microorganisms (GCM) 10K type strain sequencing project: providing services to taxonomists for standard genome sequencing and annotation.</title>
        <authorList>
            <consortium name="The Broad Institute Genomics Platform"/>
            <consortium name="The Broad Institute Genome Sequencing Center for Infectious Disease"/>
            <person name="Wu L."/>
            <person name="Ma J."/>
        </authorList>
    </citation>
    <scope>NUCLEOTIDE SEQUENCE [LARGE SCALE GENOMIC DNA]</scope>
    <source>
        <strain evidence="10">KCTC 42182</strain>
    </source>
</reference>
<comment type="caution">
    <text evidence="9">The sequence shown here is derived from an EMBL/GenBank/DDBJ whole genome shotgun (WGS) entry which is preliminary data.</text>
</comment>
<dbReference type="InterPro" id="IPR007197">
    <property type="entry name" value="rSAM"/>
</dbReference>
<keyword evidence="5" id="KW-0479">Metal-binding</keyword>
<dbReference type="CDD" id="cd01335">
    <property type="entry name" value="Radical_SAM"/>
    <property type="match status" value="1"/>
</dbReference>
<dbReference type="PANTHER" id="PTHR30352:SF5">
    <property type="entry name" value="PYRUVATE FORMATE-LYASE 1-ACTIVATING ENZYME"/>
    <property type="match status" value="1"/>
</dbReference>
<comment type="cofactor">
    <cofactor evidence="1">
        <name>[4Fe-4S] cluster</name>
        <dbReference type="ChEBI" id="CHEBI:49883"/>
    </cofactor>
</comment>
<keyword evidence="3" id="KW-0119">Carbohydrate metabolism</keyword>
<organism evidence="9 10">
    <name type="scientific">Ferrovibrio xuzhouensis</name>
    <dbReference type="NCBI Taxonomy" id="1576914"/>
    <lineage>
        <taxon>Bacteria</taxon>
        <taxon>Pseudomonadati</taxon>
        <taxon>Pseudomonadota</taxon>
        <taxon>Alphaproteobacteria</taxon>
        <taxon>Rhodospirillales</taxon>
        <taxon>Rhodospirillaceae</taxon>
        <taxon>Ferrovibrio</taxon>
    </lineage>
</organism>
<dbReference type="InterPro" id="IPR034457">
    <property type="entry name" value="Organic_radical-activating"/>
</dbReference>
<evidence type="ECO:0000256" key="3">
    <source>
        <dbReference type="ARBA" id="ARBA00022526"/>
    </source>
</evidence>
<feature type="domain" description="Radical SAM core" evidence="8">
    <location>
        <begin position="82"/>
        <end position="297"/>
    </location>
</feature>